<sequence>MRTFLLLFVLLASPVHAEVNAYLNKYSISTQETVRLTIESTQQGQPQRPDLSVLNQDFDLLGIKQMTISSLQAGSRQATTRWQVLLRPKHAGQIKIPALSVNGEQADPLLIEVTGLLPKEITNQSTPTVDGEPLFITTSIDHTEAYEGSQLIYRVKFFHKEPLNKNAVLSDPFLNQALILPIEEIKKSEIKIKGQAYFLEERRYAIFPDEPGTHFIEPPLFSGTSASDQYFETQGNEIEIAVIPRANTNSRGYWLPLSTLQLEESIDQPAVLAPGSSLIRKLTLTAHGLPAARLPSLSILKNELADLELLQTDLEESFDERGLVSRRIETVKVTMKERGEVTLPPIDIHWWDTYEDQSKIASIPPLILHVNSPTHSTSPLVPAKKAVSFESTSAPESPTSDIQSTTPTQQPPSQQIPLIVFLATVSIISSLGWLYTYNGLRKMRVKTQKKREALTERQNEKKIHAHSLAEKNTFQALAMACQQDNVDISKLRLIEWAQHFWPDTLIQTLEDISPLTRNKTFDFLIIDMEQHLYSNEKSLWQGDLLLQAIEKLRLRRNKGKI</sequence>
<evidence type="ECO:0000256" key="2">
    <source>
        <dbReference type="SAM" id="Phobius"/>
    </source>
</evidence>
<keyword evidence="3" id="KW-0732">Signal</keyword>
<accession>A0A1N7KG20</accession>
<protein>
    <submittedName>
        <fullName evidence="5">Oxygen tolerance</fullName>
    </submittedName>
</protein>
<dbReference type="PANTHER" id="PTHR40940:SF1">
    <property type="entry name" value="PROTEIN BATD"/>
    <property type="match status" value="1"/>
</dbReference>
<dbReference type="PANTHER" id="PTHR40940">
    <property type="entry name" value="PROTEIN BATD-RELATED"/>
    <property type="match status" value="1"/>
</dbReference>
<dbReference type="STRING" id="619304.SAMN05421760_102408"/>
<evidence type="ECO:0000256" key="1">
    <source>
        <dbReference type="SAM" id="MobiDB-lite"/>
    </source>
</evidence>
<gene>
    <name evidence="5" type="ORF">SAMN05421760_102408</name>
</gene>
<feature type="transmembrane region" description="Helical" evidence="2">
    <location>
        <begin position="416"/>
        <end position="436"/>
    </location>
</feature>
<dbReference type="AlphaFoldDB" id="A0A1N7KG20"/>
<dbReference type="EMBL" id="FTOE01000002">
    <property type="protein sequence ID" value="SIS60430.1"/>
    <property type="molecule type" value="Genomic_DNA"/>
</dbReference>
<feature type="domain" description="DUF7939" evidence="4">
    <location>
        <begin position="470"/>
        <end position="555"/>
    </location>
</feature>
<proteinExistence type="predicted"/>
<organism evidence="5 6">
    <name type="scientific">Neptunomonas antarctica</name>
    <dbReference type="NCBI Taxonomy" id="619304"/>
    <lineage>
        <taxon>Bacteria</taxon>
        <taxon>Pseudomonadati</taxon>
        <taxon>Pseudomonadota</taxon>
        <taxon>Gammaproteobacteria</taxon>
        <taxon>Oceanospirillales</taxon>
        <taxon>Oceanospirillaceae</taxon>
        <taxon>Neptunomonas</taxon>
    </lineage>
</organism>
<dbReference type="Pfam" id="PF13584">
    <property type="entry name" value="BatD"/>
    <property type="match status" value="1"/>
</dbReference>
<feature type="region of interest" description="Disordered" evidence="1">
    <location>
        <begin position="379"/>
        <end position="412"/>
    </location>
</feature>
<evidence type="ECO:0000259" key="4">
    <source>
        <dbReference type="Pfam" id="PF25607"/>
    </source>
</evidence>
<keyword evidence="2" id="KW-0472">Membrane</keyword>
<feature type="signal peptide" evidence="3">
    <location>
        <begin position="1"/>
        <end position="17"/>
    </location>
</feature>
<dbReference type="Proteomes" id="UP000185999">
    <property type="component" value="Unassembled WGS sequence"/>
</dbReference>
<feature type="chain" id="PRO_5009943117" evidence="3">
    <location>
        <begin position="18"/>
        <end position="561"/>
    </location>
</feature>
<feature type="compositionally biased region" description="Low complexity" evidence="1">
    <location>
        <begin position="397"/>
        <end position="412"/>
    </location>
</feature>
<name>A0A1N7KG20_9GAMM</name>
<evidence type="ECO:0000313" key="6">
    <source>
        <dbReference type="Proteomes" id="UP000185999"/>
    </source>
</evidence>
<dbReference type="OrthoDB" id="5293418at2"/>
<dbReference type="InterPro" id="IPR057699">
    <property type="entry name" value="DUF7939"/>
</dbReference>
<evidence type="ECO:0000256" key="3">
    <source>
        <dbReference type="SAM" id="SignalP"/>
    </source>
</evidence>
<dbReference type="InterPro" id="IPR025738">
    <property type="entry name" value="BatD"/>
</dbReference>
<keyword evidence="2" id="KW-0812">Transmembrane</keyword>
<keyword evidence="2" id="KW-1133">Transmembrane helix</keyword>
<reference evidence="6" key="1">
    <citation type="submission" date="2017-01" db="EMBL/GenBank/DDBJ databases">
        <authorList>
            <person name="Varghese N."/>
            <person name="Submissions S."/>
        </authorList>
    </citation>
    <scope>NUCLEOTIDE SEQUENCE [LARGE SCALE GENOMIC DNA]</scope>
    <source>
        <strain evidence="6">DSM 22306</strain>
    </source>
</reference>
<dbReference type="Pfam" id="PF25607">
    <property type="entry name" value="DUF7939"/>
    <property type="match status" value="1"/>
</dbReference>
<evidence type="ECO:0000313" key="5">
    <source>
        <dbReference type="EMBL" id="SIS60430.1"/>
    </source>
</evidence>
<keyword evidence="6" id="KW-1185">Reference proteome</keyword>
<dbReference type="RefSeq" id="WP_054343341.1">
    <property type="nucleotide sequence ID" value="NZ_FTOE01000002.1"/>
</dbReference>